<evidence type="ECO:0000256" key="1">
    <source>
        <dbReference type="ARBA" id="ARBA00022801"/>
    </source>
</evidence>
<dbReference type="PANTHER" id="PTHR31956">
    <property type="entry name" value="NON-SPECIFIC PHOSPHOLIPASE C4-RELATED"/>
    <property type="match status" value="1"/>
</dbReference>
<reference evidence="3" key="1">
    <citation type="journal article" date="2018" name="Nat. Microbiol.">
        <title>Leveraging single-cell genomics to expand the fungal tree of life.</title>
        <authorList>
            <person name="Ahrendt S.R."/>
            <person name="Quandt C.A."/>
            <person name="Ciobanu D."/>
            <person name="Clum A."/>
            <person name="Salamov A."/>
            <person name="Andreopoulos B."/>
            <person name="Cheng J.F."/>
            <person name="Woyke T."/>
            <person name="Pelin A."/>
            <person name="Henrissat B."/>
            <person name="Reynolds N.K."/>
            <person name="Benny G.L."/>
            <person name="Smith M.E."/>
            <person name="James T.Y."/>
            <person name="Grigoriev I.V."/>
        </authorList>
    </citation>
    <scope>NUCLEOTIDE SEQUENCE [LARGE SCALE GENOMIC DNA]</scope>
    <source>
        <strain evidence="3">Benny S71-1</strain>
    </source>
</reference>
<keyword evidence="3" id="KW-1185">Reference proteome</keyword>
<dbReference type="PANTHER" id="PTHR31956:SF8">
    <property type="entry name" value="ACID PHOSPHATASE PHOA (AFU_ORTHOLOGUE AFUA_1G03570)"/>
    <property type="match status" value="1"/>
</dbReference>
<dbReference type="AlphaFoldDB" id="A0A4P9YVW4"/>
<organism evidence="2 3">
    <name type="scientific">Syncephalis pseudoplumigaleata</name>
    <dbReference type="NCBI Taxonomy" id="1712513"/>
    <lineage>
        <taxon>Eukaryota</taxon>
        <taxon>Fungi</taxon>
        <taxon>Fungi incertae sedis</taxon>
        <taxon>Zoopagomycota</taxon>
        <taxon>Zoopagomycotina</taxon>
        <taxon>Zoopagomycetes</taxon>
        <taxon>Zoopagales</taxon>
        <taxon>Piptocephalidaceae</taxon>
        <taxon>Syncephalis</taxon>
    </lineage>
</organism>
<name>A0A4P9YVW4_9FUNG</name>
<dbReference type="EMBL" id="KZ990848">
    <property type="protein sequence ID" value="RKP23582.1"/>
    <property type="molecule type" value="Genomic_DNA"/>
</dbReference>
<proteinExistence type="predicted"/>
<dbReference type="OrthoDB" id="5135119at2759"/>
<dbReference type="Proteomes" id="UP000278143">
    <property type="component" value="Unassembled WGS sequence"/>
</dbReference>
<gene>
    <name evidence="2" type="ORF">SYNPS1DRAFT_30661</name>
</gene>
<keyword evidence="1" id="KW-0378">Hydrolase</keyword>
<sequence length="136" mass="15404">MEKYPGNCFAGTRTSDKLYYRKHNPFISANNIRENPERCAKIVNADEIEADLDNGSLPQFSFYTPDMNNDGHDTSLDYAANWLQGFLEPKLARKDFMDGETLVIVTFDENDYILEDNLVWTGLIGSGVQARQSRAA</sequence>
<dbReference type="InterPro" id="IPR007312">
    <property type="entry name" value="Phosphoesterase"/>
</dbReference>
<evidence type="ECO:0000313" key="2">
    <source>
        <dbReference type="EMBL" id="RKP23582.1"/>
    </source>
</evidence>
<protein>
    <recommendedName>
        <fullName evidence="4">Phosphoesterase family-domain-containing protein</fullName>
    </recommendedName>
</protein>
<dbReference type="Pfam" id="PF04185">
    <property type="entry name" value="Phosphoesterase"/>
    <property type="match status" value="1"/>
</dbReference>
<accession>A0A4P9YVW4</accession>
<evidence type="ECO:0008006" key="4">
    <source>
        <dbReference type="Google" id="ProtNLM"/>
    </source>
</evidence>
<dbReference type="GO" id="GO:0009395">
    <property type="term" value="P:phospholipid catabolic process"/>
    <property type="evidence" value="ECO:0007669"/>
    <property type="project" value="TreeGrafter"/>
</dbReference>
<evidence type="ECO:0000313" key="3">
    <source>
        <dbReference type="Proteomes" id="UP000278143"/>
    </source>
</evidence>
<dbReference type="GO" id="GO:0016788">
    <property type="term" value="F:hydrolase activity, acting on ester bonds"/>
    <property type="evidence" value="ECO:0007669"/>
    <property type="project" value="InterPro"/>
</dbReference>